<feature type="transmembrane region" description="Helical" evidence="6">
    <location>
        <begin position="78"/>
        <end position="99"/>
    </location>
</feature>
<comment type="subcellular location">
    <subcellularLocation>
        <location evidence="1">Cell membrane</location>
        <topology evidence="1">Multi-pass membrane protein</topology>
    </subcellularLocation>
</comment>
<dbReference type="PANTHER" id="PTHR30250">
    <property type="entry name" value="PST FAMILY PREDICTED COLANIC ACID TRANSPORTER"/>
    <property type="match status" value="1"/>
</dbReference>
<organism evidence="7 8">
    <name type="scientific">Prevotella lacticifex</name>
    <dbReference type="NCBI Taxonomy" id="2854755"/>
    <lineage>
        <taxon>Bacteria</taxon>
        <taxon>Pseudomonadati</taxon>
        <taxon>Bacteroidota</taxon>
        <taxon>Bacteroidia</taxon>
        <taxon>Bacteroidales</taxon>
        <taxon>Prevotellaceae</taxon>
        <taxon>Prevotella</taxon>
    </lineage>
</organism>
<evidence type="ECO:0000256" key="3">
    <source>
        <dbReference type="ARBA" id="ARBA00022692"/>
    </source>
</evidence>
<dbReference type="InterPro" id="IPR002528">
    <property type="entry name" value="MATE_fam"/>
</dbReference>
<sequence>MFEYIGWKAMGAIAFTLNGQGITVLLNMFFGTVINAARGVAGSVSNIVSQFVFNFQTAMQPQIVKHYAAGEYEKMNKLIFYCAKYSSYLCMLFGIPIFIEADTILKIWLGNVPPFAATFVRLTIIQIMVQAIDFPVGYGINAVGKMKLPNITSSLVYLLILPLSYLAMKLGANPTVAYLVSIICYPGAMICDVWILHKYTKFNRMSYYCGILLKTLFFVVIASILPTVAHFYMPTNFVRLCAVTALSLACSCPLIYYKGLDDRARQLVMEKIKDKLHIRRS</sequence>
<comment type="caution">
    <text evidence="7">The sequence shown here is derived from an EMBL/GenBank/DDBJ whole genome shotgun (WGS) entry which is preliminary data.</text>
</comment>
<feature type="transmembrane region" description="Helical" evidence="6">
    <location>
        <begin position="152"/>
        <end position="170"/>
    </location>
</feature>
<feature type="transmembrane region" description="Helical" evidence="6">
    <location>
        <begin position="176"/>
        <end position="195"/>
    </location>
</feature>
<dbReference type="AlphaFoldDB" id="A0A9R1C909"/>
<keyword evidence="2" id="KW-1003">Cell membrane</keyword>
<dbReference type="Proteomes" id="UP000825483">
    <property type="component" value="Unassembled WGS sequence"/>
</dbReference>
<evidence type="ECO:0008006" key="9">
    <source>
        <dbReference type="Google" id="ProtNLM"/>
    </source>
</evidence>
<evidence type="ECO:0000256" key="5">
    <source>
        <dbReference type="ARBA" id="ARBA00023136"/>
    </source>
</evidence>
<name>A0A9R1C909_9BACT</name>
<evidence type="ECO:0000313" key="7">
    <source>
        <dbReference type="EMBL" id="GJG58244.1"/>
    </source>
</evidence>
<keyword evidence="3 6" id="KW-0812">Transmembrane</keyword>
<dbReference type="EMBL" id="BPUB01000001">
    <property type="protein sequence ID" value="GJG58244.1"/>
    <property type="molecule type" value="Genomic_DNA"/>
</dbReference>
<gene>
    <name evidence="7" type="ORF">PRLR5076_10950</name>
</gene>
<evidence type="ECO:0000256" key="4">
    <source>
        <dbReference type="ARBA" id="ARBA00022989"/>
    </source>
</evidence>
<evidence type="ECO:0000256" key="6">
    <source>
        <dbReference type="SAM" id="Phobius"/>
    </source>
</evidence>
<keyword evidence="5 6" id="KW-0472">Membrane</keyword>
<accession>A0A9R1C909</accession>
<dbReference type="GO" id="GO:0005886">
    <property type="term" value="C:plasma membrane"/>
    <property type="evidence" value="ECO:0007669"/>
    <property type="project" value="UniProtKB-SubCell"/>
</dbReference>
<dbReference type="Pfam" id="PF01554">
    <property type="entry name" value="MatE"/>
    <property type="match status" value="1"/>
</dbReference>
<evidence type="ECO:0000313" key="8">
    <source>
        <dbReference type="Proteomes" id="UP000825483"/>
    </source>
</evidence>
<keyword evidence="8" id="KW-1185">Reference proteome</keyword>
<dbReference type="PANTHER" id="PTHR30250:SF26">
    <property type="entry name" value="PSMA PROTEIN"/>
    <property type="match status" value="1"/>
</dbReference>
<evidence type="ECO:0000256" key="2">
    <source>
        <dbReference type="ARBA" id="ARBA00022475"/>
    </source>
</evidence>
<protein>
    <recommendedName>
        <fullName evidence="9">Polysaccharide biosynthesis protein</fullName>
    </recommendedName>
</protein>
<reference evidence="7" key="1">
    <citation type="journal article" date="2022" name="Int. J. Syst. Evol. Microbiol.">
        <title>Prevotella lacticifex sp. nov., isolated from the rumen of cows.</title>
        <authorList>
            <person name="Shinkai T."/>
            <person name="Ikeyama N."/>
            <person name="Kumagai M."/>
            <person name="Ohmori H."/>
            <person name="Sakamoto M."/>
            <person name="Ohkuma M."/>
            <person name="Mitsumori M."/>
        </authorList>
    </citation>
    <scope>NUCLEOTIDE SEQUENCE</scope>
    <source>
        <strain evidence="7">R5076</strain>
    </source>
</reference>
<feature type="transmembrane region" description="Helical" evidence="6">
    <location>
        <begin position="237"/>
        <end position="257"/>
    </location>
</feature>
<proteinExistence type="predicted"/>
<feature type="transmembrane region" description="Helical" evidence="6">
    <location>
        <begin position="207"/>
        <end position="225"/>
    </location>
</feature>
<evidence type="ECO:0000256" key="1">
    <source>
        <dbReference type="ARBA" id="ARBA00004651"/>
    </source>
</evidence>
<feature type="transmembrane region" description="Helical" evidence="6">
    <location>
        <begin position="119"/>
        <end position="140"/>
    </location>
</feature>
<keyword evidence="4 6" id="KW-1133">Transmembrane helix</keyword>
<dbReference type="GO" id="GO:0015297">
    <property type="term" value="F:antiporter activity"/>
    <property type="evidence" value="ECO:0007669"/>
    <property type="project" value="InterPro"/>
</dbReference>
<dbReference type="InterPro" id="IPR050833">
    <property type="entry name" value="Poly_Biosynth_Transport"/>
</dbReference>
<dbReference type="GO" id="GO:0042910">
    <property type="term" value="F:xenobiotic transmembrane transporter activity"/>
    <property type="evidence" value="ECO:0007669"/>
    <property type="project" value="InterPro"/>
</dbReference>
<feature type="transmembrane region" description="Helical" evidence="6">
    <location>
        <begin position="12"/>
        <end position="30"/>
    </location>
</feature>